<protein>
    <submittedName>
        <fullName evidence="1">ATP-binding protein</fullName>
    </submittedName>
</protein>
<keyword evidence="1" id="KW-0067">ATP-binding</keyword>
<evidence type="ECO:0000313" key="1">
    <source>
        <dbReference type="EMBL" id="TKY92479.1"/>
    </source>
</evidence>
<keyword evidence="1" id="KW-0547">Nucleotide-binding</keyword>
<comment type="caution">
    <text evidence="1">The sequence shown here is derived from an EMBL/GenBank/DDBJ whole genome shotgun (WGS) entry which is preliminary data.</text>
</comment>
<reference evidence="1" key="1">
    <citation type="submission" date="2018-09" db="EMBL/GenBank/DDBJ databases">
        <title>A genomic encyclopedia of anaerobic methanotrophic archaea.</title>
        <authorList>
            <person name="Skennerton C.T."/>
            <person name="Chadwick G.L."/>
            <person name="Laso-Perez R."/>
            <person name="Leu A.O."/>
            <person name="Speth D.R."/>
            <person name="Yu H."/>
            <person name="Morgan-Lang C."/>
            <person name="Hatzenpichler R."/>
            <person name="Goudeau D."/>
            <person name="Malmstrom R."/>
            <person name="Woyke T."/>
            <person name="Hallam S."/>
            <person name="Tyson G.W."/>
            <person name="Wegener G."/>
            <person name="Boetius A."/>
            <person name="Orphan V.J."/>
        </authorList>
    </citation>
    <scope>NUCLEOTIDE SEQUENCE</scope>
    <source>
        <strain evidence="1">CONS3730D10UFb2</strain>
    </source>
</reference>
<proteinExistence type="predicted"/>
<dbReference type="EMBL" id="QYBA01000011">
    <property type="protein sequence ID" value="TKY92479.1"/>
    <property type="molecule type" value="Genomic_DNA"/>
</dbReference>
<name>A0AC61SCQ2_9EURY</name>
<accession>A0AC61SCQ2</accession>
<evidence type="ECO:0000313" key="2">
    <source>
        <dbReference type="Proteomes" id="UP000315423"/>
    </source>
</evidence>
<gene>
    <name evidence="1" type="ORF">C5S46_00445</name>
</gene>
<sequence>MIIMQKIKFINRKRELNFLENMYSKTGGLVVIYGKRRVGKTELIKQFITGKKHLYYLADKRGTQINAKNMTKLAAEVFDEFPVEVSNFDDVFKFISKRVNEKIVVVIDEFSYLVEKDSTIPSVFQLIVDEIIKEKEILLILSGSSISMMYNGILSYKSPLYGRRIGEWNLKPLNFKELTGFFPDMNLEKAIELYSIFGNIPAYLDKIDTSKTVKENILNVLMRKGSGLYREPEFLLKEVLREPSRYISIFEALGSSAKLSEIASKSNVSAKDLPKYFKV</sequence>
<dbReference type="Proteomes" id="UP000315423">
    <property type="component" value="Unassembled WGS sequence"/>
</dbReference>
<feature type="non-terminal residue" evidence="1">
    <location>
        <position position="279"/>
    </location>
</feature>
<organism evidence="1 2">
    <name type="scientific">Candidatus Methanomarinus sp</name>
    <dbReference type="NCBI Taxonomy" id="3386244"/>
    <lineage>
        <taxon>Archaea</taxon>
        <taxon>Methanobacteriati</taxon>
        <taxon>Methanobacteriota</taxon>
        <taxon>Stenosarchaea group</taxon>
        <taxon>Methanomicrobia</taxon>
        <taxon>Methanosarcinales</taxon>
        <taxon>ANME-2 cluster</taxon>
        <taxon>Candidatus Methanocomedenaceae</taxon>
        <taxon>Candidatus Methanomarinus</taxon>
    </lineage>
</organism>